<keyword evidence="5" id="KW-0571">Peptide transport</keyword>
<evidence type="ECO:0000256" key="9">
    <source>
        <dbReference type="SAM" id="MobiDB-lite"/>
    </source>
</evidence>
<keyword evidence="12" id="KW-1185">Reference proteome</keyword>
<dbReference type="GO" id="GO:0016020">
    <property type="term" value="C:membrane"/>
    <property type="evidence" value="ECO:0007669"/>
    <property type="project" value="UniProtKB-SubCell"/>
</dbReference>
<keyword evidence="4 10" id="KW-0812">Transmembrane</keyword>
<dbReference type="Pfam" id="PF03169">
    <property type="entry name" value="OPT"/>
    <property type="match status" value="1"/>
</dbReference>
<dbReference type="InterPro" id="IPR004648">
    <property type="entry name" value="Oligpept_transpt"/>
</dbReference>
<feature type="transmembrane region" description="Helical" evidence="10">
    <location>
        <begin position="700"/>
        <end position="721"/>
    </location>
</feature>
<evidence type="ECO:0000313" key="11">
    <source>
        <dbReference type="EMBL" id="KAF4629066.1"/>
    </source>
</evidence>
<gene>
    <name evidence="11" type="ORF">G7Y89_g9083</name>
</gene>
<dbReference type="InterPro" id="IPR004813">
    <property type="entry name" value="OPT"/>
</dbReference>
<name>A0A8H4W0D9_9HELO</name>
<feature type="transmembrane region" description="Helical" evidence="10">
    <location>
        <begin position="114"/>
        <end position="135"/>
    </location>
</feature>
<feature type="transmembrane region" description="Helical" evidence="10">
    <location>
        <begin position="662"/>
        <end position="679"/>
    </location>
</feature>
<feature type="region of interest" description="Disordered" evidence="9">
    <location>
        <begin position="1"/>
        <end position="38"/>
    </location>
</feature>
<feature type="transmembrane region" description="Helical" evidence="10">
    <location>
        <begin position="395"/>
        <end position="420"/>
    </location>
</feature>
<feature type="transmembrane region" description="Helical" evidence="10">
    <location>
        <begin position="510"/>
        <end position="532"/>
    </location>
</feature>
<accession>A0A8H4W0D9</accession>
<evidence type="ECO:0000256" key="10">
    <source>
        <dbReference type="SAM" id="Phobius"/>
    </source>
</evidence>
<dbReference type="NCBIfam" id="TIGR00728">
    <property type="entry name" value="OPT_sfam"/>
    <property type="match status" value="1"/>
</dbReference>
<feature type="transmembrane region" description="Helical" evidence="10">
    <location>
        <begin position="88"/>
        <end position="108"/>
    </location>
</feature>
<keyword evidence="3" id="KW-0813">Transport</keyword>
<dbReference type="EMBL" id="JAAMPI010000724">
    <property type="protein sequence ID" value="KAF4629066.1"/>
    <property type="molecule type" value="Genomic_DNA"/>
</dbReference>
<evidence type="ECO:0000256" key="4">
    <source>
        <dbReference type="ARBA" id="ARBA00022692"/>
    </source>
</evidence>
<keyword evidence="7 10" id="KW-1133">Transmembrane helix</keyword>
<evidence type="ECO:0000256" key="5">
    <source>
        <dbReference type="ARBA" id="ARBA00022856"/>
    </source>
</evidence>
<feature type="transmembrane region" description="Helical" evidence="10">
    <location>
        <begin position="156"/>
        <end position="176"/>
    </location>
</feature>
<reference evidence="11 12" key="1">
    <citation type="submission" date="2020-03" db="EMBL/GenBank/DDBJ databases">
        <title>Draft Genome Sequence of Cudoniella acicularis.</title>
        <authorList>
            <person name="Buettner E."/>
            <person name="Kellner H."/>
        </authorList>
    </citation>
    <scope>NUCLEOTIDE SEQUENCE [LARGE SCALE GENOMIC DNA]</scope>
    <source>
        <strain evidence="11 12">DSM 108380</strain>
    </source>
</reference>
<comment type="subcellular location">
    <subcellularLocation>
        <location evidence="1">Membrane</location>
        <topology evidence="1">Multi-pass membrane protein</topology>
    </subcellularLocation>
</comment>
<evidence type="ECO:0000313" key="12">
    <source>
        <dbReference type="Proteomes" id="UP000566819"/>
    </source>
</evidence>
<dbReference type="Proteomes" id="UP000566819">
    <property type="component" value="Unassembled WGS sequence"/>
</dbReference>
<dbReference type="AlphaFoldDB" id="A0A8H4W0D9"/>
<evidence type="ECO:0000256" key="1">
    <source>
        <dbReference type="ARBA" id="ARBA00004141"/>
    </source>
</evidence>
<proteinExistence type="inferred from homology"/>
<feature type="transmembrane region" description="Helical" evidence="10">
    <location>
        <begin position="327"/>
        <end position="349"/>
    </location>
</feature>
<feature type="transmembrane region" description="Helical" evidence="10">
    <location>
        <begin position="591"/>
        <end position="611"/>
    </location>
</feature>
<evidence type="ECO:0008006" key="13">
    <source>
        <dbReference type="Google" id="ProtNLM"/>
    </source>
</evidence>
<keyword evidence="6" id="KW-0653">Protein transport</keyword>
<comment type="caution">
    <text evidence="11">The sequence shown here is derived from an EMBL/GenBank/DDBJ whole genome shotgun (WGS) entry which is preliminary data.</text>
</comment>
<feature type="transmembrane region" description="Helical" evidence="10">
    <location>
        <begin position="247"/>
        <end position="265"/>
    </location>
</feature>
<protein>
    <recommendedName>
        <fullName evidence="13">OPT superfamily oligopeptide transporter</fullName>
    </recommendedName>
</protein>
<comment type="similarity">
    <text evidence="2">Belongs to the oligopeptide OPT transporter family.</text>
</comment>
<evidence type="ECO:0000256" key="3">
    <source>
        <dbReference type="ARBA" id="ARBA00022448"/>
    </source>
</evidence>
<sequence>MATRRHNSGPKAGEADEQILEATTTNLSQEKAEKEEKEELDITAAAISPLEDDESEHFKVPAETPEDLITEVIHVRDDPTLNPWTFRVWFLGIGLSTFGGILATIYYFKPQTVIISTVFLSVISYVLGEAMAVMIPRKTAIGRFLNPHPFNIKEHAAIIVMGSAAANAPLAIEVLAVQKLYYNKEVNAAVGIFLIFASQCLGYGFTGLMRRTLVYPTKMLFPDNLPNNALLEALHGEKAQVKKKLRIFYIGFIILFCYEVIPAYLMPTLVGVSVFCLAKRDSMLFTNLFGGSNGNEGMGILALSFDWQYIANPSPLWYPLQTLFNNFLGYLLCIAVFCGVYYGNIWSALSFPFLSQLLFTDESNGTNYVQFNQTAILNEDLKVDPLLVAQQGLPYFAATFAIYILATNLSITATFSHLFLWNYDDIKTSWAFISLENLKLLVTPSQWNLRFWTFIDSKRGGPEDKEMDPHYRLMLAYKDAPDWWYGLVLILSVTVGLITIYLAESTLPWWGFFIACGISVVCILFFGAQYAMTGFNYIVQPVVQMLGGYIHPGRPVANMYFVLFGYNSVWQGQLLLRDLKFAQYAHLSPRCTFAMQMTGTIIGSIFSYIIMSSITTNQRDILLSIEGTNIWSGQSVQTFNSQAIAWGGMAKSLFSVGQRYEWVTLAFIIGFLLPIPFWIGHKFFPKLRMNYLNTALISNYIGLLNVGVNSVTIPWFLIGAYSEGVMEPS</sequence>
<feature type="transmembrane region" description="Helical" evidence="10">
    <location>
        <begin position="188"/>
        <end position="209"/>
    </location>
</feature>
<dbReference type="GO" id="GO:0035673">
    <property type="term" value="F:oligopeptide transmembrane transporter activity"/>
    <property type="evidence" value="ECO:0007669"/>
    <property type="project" value="InterPro"/>
</dbReference>
<evidence type="ECO:0000256" key="6">
    <source>
        <dbReference type="ARBA" id="ARBA00022927"/>
    </source>
</evidence>
<feature type="transmembrane region" description="Helical" evidence="10">
    <location>
        <begin position="483"/>
        <end position="503"/>
    </location>
</feature>
<evidence type="ECO:0000256" key="8">
    <source>
        <dbReference type="ARBA" id="ARBA00023136"/>
    </source>
</evidence>
<evidence type="ECO:0000256" key="7">
    <source>
        <dbReference type="ARBA" id="ARBA00022989"/>
    </source>
</evidence>
<dbReference type="OrthoDB" id="9986677at2759"/>
<keyword evidence="8 10" id="KW-0472">Membrane</keyword>
<organism evidence="11 12">
    <name type="scientific">Cudoniella acicularis</name>
    <dbReference type="NCBI Taxonomy" id="354080"/>
    <lineage>
        <taxon>Eukaryota</taxon>
        <taxon>Fungi</taxon>
        <taxon>Dikarya</taxon>
        <taxon>Ascomycota</taxon>
        <taxon>Pezizomycotina</taxon>
        <taxon>Leotiomycetes</taxon>
        <taxon>Helotiales</taxon>
        <taxon>Tricladiaceae</taxon>
        <taxon>Cudoniella</taxon>
    </lineage>
</organism>
<dbReference type="PANTHER" id="PTHR22601">
    <property type="entry name" value="ISP4 LIKE PROTEIN"/>
    <property type="match status" value="1"/>
</dbReference>
<evidence type="ECO:0000256" key="2">
    <source>
        <dbReference type="ARBA" id="ARBA00008807"/>
    </source>
</evidence>
<dbReference type="GO" id="GO:0015031">
    <property type="term" value="P:protein transport"/>
    <property type="evidence" value="ECO:0007669"/>
    <property type="project" value="UniProtKB-KW"/>
</dbReference>